<protein>
    <submittedName>
        <fullName evidence="1">Uncharacterized protein</fullName>
    </submittedName>
</protein>
<accession>A0A0E9S0P5</accession>
<evidence type="ECO:0000313" key="1">
    <source>
        <dbReference type="EMBL" id="JAH34098.1"/>
    </source>
</evidence>
<organism evidence="1">
    <name type="scientific">Anguilla anguilla</name>
    <name type="common">European freshwater eel</name>
    <name type="synonym">Muraena anguilla</name>
    <dbReference type="NCBI Taxonomy" id="7936"/>
    <lineage>
        <taxon>Eukaryota</taxon>
        <taxon>Metazoa</taxon>
        <taxon>Chordata</taxon>
        <taxon>Craniata</taxon>
        <taxon>Vertebrata</taxon>
        <taxon>Euteleostomi</taxon>
        <taxon>Actinopterygii</taxon>
        <taxon>Neopterygii</taxon>
        <taxon>Teleostei</taxon>
        <taxon>Anguilliformes</taxon>
        <taxon>Anguillidae</taxon>
        <taxon>Anguilla</taxon>
    </lineage>
</organism>
<dbReference type="EMBL" id="GBXM01074479">
    <property type="protein sequence ID" value="JAH34098.1"/>
    <property type="molecule type" value="Transcribed_RNA"/>
</dbReference>
<sequence length="20" mass="2320">MSIEIYLFFKIGTYVCPAHS</sequence>
<reference evidence="1" key="1">
    <citation type="submission" date="2014-11" db="EMBL/GenBank/DDBJ databases">
        <authorList>
            <person name="Amaro Gonzalez C."/>
        </authorList>
    </citation>
    <scope>NUCLEOTIDE SEQUENCE</scope>
</reference>
<proteinExistence type="predicted"/>
<name>A0A0E9S0P5_ANGAN</name>
<dbReference type="AlphaFoldDB" id="A0A0E9S0P5"/>
<reference evidence="1" key="2">
    <citation type="journal article" date="2015" name="Fish Shellfish Immunol.">
        <title>Early steps in the European eel (Anguilla anguilla)-Vibrio vulnificus interaction in the gills: Role of the RtxA13 toxin.</title>
        <authorList>
            <person name="Callol A."/>
            <person name="Pajuelo D."/>
            <person name="Ebbesson L."/>
            <person name="Teles M."/>
            <person name="MacKenzie S."/>
            <person name="Amaro C."/>
        </authorList>
    </citation>
    <scope>NUCLEOTIDE SEQUENCE</scope>
</reference>